<dbReference type="AlphaFoldDB" id="A0A543AQC6"/>
<dbReference type="RefSeq" id="WP_142034162.1">
    <property type="nucleotide sequence ID" value="NZ_JBHTGS010000002.1"/>
</dbReference>
<evidence type="ECO:0000256" key="2">
    <source>
        <dbReference type="ARBA" id="ARBA00022679"/>
    </source>
</evidence>
<feature type="domain" description="Glycosyl transferase family 1" evidence="4">
    <location>
        <begin position="202"/>
        <end position="360"/>
    </location>
</feature>
<dbReference type="Pfam" id="PF00534">
    <property type="entry name" value="Glycos_transf_1"/>
    <property type="match status" value="1"/>
</dbReference>
<dbReference type="Proteomes" id="UP000317043">
    <property type="component" value="Unassembled WGS sequence"/>
</dbReference>
<keyword evidence="2 6" id="KW-0808">Transferase</keyword>
<dbReference type="InterPro" id="IPR001296">
    <property type="entry name" value="Glyco_trans_1"/>
</dbReference>
<feature type="region of interest" description="Disordered" evidence="3">
    <location>
        <begin position="722"/>
        <end position="746"/>
    </location>
</feature>
<protein>
    <submittedName>
        <fullName evidence="6">Glycosyltransferase involved in cell wall biosynthesis</fullName>
    </submittedName>
</protein>
<keyword evidence="1" id="KW-0328">Glycosyltransferase</keyword>
<feature type="domain" description="Glycosyltransferase subfamily 4-like N-terminal" evidence="5">
    <location>
        <begin position="13"/>
        <end position="194"/>
    </location>
</feature>
<evidence type="ECO:0000256" key="1">
    <source>
        <dbReference type="ARBA" id="ARBA00022676"/>
    </source>
</evidence>
<gene>
    <name evidence="6" type="ORF">FB566_0281</name>
</gene>
<dbReference type="PANTHER" id="PTHR12526">
    <property type="entry name" value="GLYCOSYLTRANSFERASE"/>
    <property type="match status" value="1"/>
</dbReference>
<evidence type="ECO:0000313" key="6">
    <source>
        <dbReference type="EMBL" id="TQL74793.1"/>
    </source>
</evidence>
<evidence type="ECO:0000259" key="5">
    <source>
        <dbReference type="Pfam" id="PF13439"/>
    </source>
</evidence>
<keyword evidence="7" id="KW-1185">Reference proteome</keyword>
<feature type="compositionally biased region" description="Basic and acidic residues" evidence="3">
    <location>
        <begin position="842"/>
        <end position="866"/>
    </location>
</feature>
<accession>A0A543AQC6</accession>
<sequence>MKISFLIHSLYNVGGTIRTTLSTATALADRGHEIELVTVFRRRTVPVFAWDERFRVIELLDTRKSAEPLSPADAKLAAKPARVFPRSEGRYAQYNRLTDRLIADYLRGCDADVIVGTRPGLNVFLAKYAPKSAIRVAQEHLFLSKHGRRLTRRLYSAYRRLDAVTTVSATDARHYRQRMPRIADRVEHIPNSVPATPLPPADGEQPLIVAAGRLESIKRYDLLLAAFATVIERHPDWRLRIYGHGKQAAELRELVDRLALNDTVMLMGSRHPIDAEWVKGSIAAVTSDMESFGLTLVEAMDCGLPVVSTACPYGPPEIIDDGQQGLLTPPGDADAFAEALCRLIENPALRHDMATAGRKRAAEFSPDSVADQYEDLFTRLVAARRRPVAPPSTPSVEVVRPASTVDCRSVTFEQLELTSVPPGRLTWWREDSEIAVPAPPAGVLSDWSELAEGDWLLHRDGQPVSAGYIDSRALLRAPEEPPGTVVVPFPDKGIFGVRVWRRDRFAEVTTVRCDGEVLTVGGQLVGAFPGDGLRCHIRHRKQPEVSHTVDVDVEASAFTAVIPLVTIAGDSRPGDLWDLWLDAGGRQTRIARLLDDVAHRKSTQRHPVTMVSHPRPTWLQPYFTVNNELSIRVKPDPATTSLADDVAIRRLQSVQEAVDRRAQRLTGSGSSPLHNLDGNTQLVGHPKRHITGPLVFAAMCHEQGRVVTATGKRGEKAIGELLGPTGLDTSQRHRVQTDPGAPVASDPLDQALPDNGVGTGNQAFAVGQGDDGLVRHPALEEQPLQHGHRIRSRADAVEYFHQALRLSVMQPGGQGRPPTTPLHPQLEVLKTSAEKRHRVHGQSHEAQARHQRDNCPELARTDEHRHGAGSGQDDTKEGCTDPLSETDRIVFFLDGRITVYG</sequence>
<organism evidence="6 7">
    <name type="scientific">Stackebrandtia endophytica</name>
    <dbReference type="NCBI Taxonomy" id="1496996"/>
    <lineage>
        <taxon>Bacteria</taxon>
        <taxon>Bacillati</taxon>
        <taxon>Actinomycetota</taxon>
        <taxon>Actinomycetes</taxon>
        <taxon>Glycomycetales</taxon>
        <taxon>Glycomycetaceae</taxon>
        <taxon>Stackebrandtia</taxon>
    </lineage>
</organism>
<evidence type="ECO:0000313" key="7">
    <source>
        <dbReference type="Proteomes" id="UP000317043"/>
    </source>
</evidence>
<evidence type="ECO:0000256" key="3">
    <source>
        <dbReference type="SAM" id="MobiDB-lite"/>
    </source>
</evidence>
<dbReference type="CDD" id="cd03820">
    <property type="entry name" value="GT4_AmsD-like"/>
    <property type="match status" value="1"/>
</dbReference>
<dbReference type="Pfam" id="PF13439">
    <property type="entry name" value="Glyco_transf_4"/>
    <property type="match status" value="1"/>
</dbReference>
<dbReference type="PANTHER" id="PTHR12526:SF627">
    <property type="entry name" value="D-RHAMNOSYLTRANSFERASE WBPZ"/>
    <property type="match status" value="1"/>
</dbReference>
<evidence type="ECO:0000259" key="4">
    <source>
        <dbReference type="Pfam" id="PF00534"/>
    </source>
</evidence>
<dbReference type="OrthoDB" id="570545at2"/>
<dbReference type="InParanoid" id="A0A543AQC6"/>
<comment type="caution">
    <text evidence="6">The sequence shown here is derived from an EMBL/GenBank/DDBJ whole genome shotgun (WGS) entry which is preliminary data.</text>
</comment>
<proteinExistence type="predicted"/>
<dbReference type="SUPFAM" id="SSF53756">
    <property type="entry name" value="UDP-Glycosyltransferase/glycogen phosphorylase"/>
    <property type="match status" value="1"/>
</dbReference>
<dbReference type="Gene3D" id="3.40.50.2000">
    <property type="entry name" value="Glycogen Phosphorylase B"/>
    <property type="match status" value="2"/>
</dbReference>
<dbReference type="GO" id="GO:0016757">
    <property type="term" value="F:glycosyltransferase activity"/>
    <property type="evidence" value="ECO:0007669"/>
    <property type="project" value="UniProtKB-KW"/>
</dbReference>
<feature type="region of interest" description="Disordered" evidence="3">
    <location>
        <begin position="834"/>
        <end position="882"/>
    </location>
</feature>
<reference evidence="6 7" key="1">
    <citation type="submission" date="2019-06" db="EMBL/GenBank/DDBJ databases">
        <title>Sequencing the genomes of 1000 actinobacteria strains.</title>
        <authorList>
            <person name="Klenk H.-P."/>
        </authorList>
    </citation>
    <scope>NUCLEOTIDE SEQUENCE [LARGE SCALE GENOMIC DNA]</scope>
    <source>
        <strain evidence="6 7">DSM 45928</strain>
    </source>
</reference>
<dbReference type="EMBL" id="VFOW01000001">
    <property type="protein sequence ID" value="TQL74793.1"/>
    <property type="molecule type" value="Genomic_DNA"/>
</dbReference>
<dbReference type="InterPro" id="IPR028098">
    <property type="entry name" value="Glyco_trans_4-like_N"/>
</dbReference>
<name>A0A543AQC6_9ACTN</name>